<dbReference type="GO" id="GO:0016757">
    <property type="term" value="F:glycosyltransferase activity"/>
    <property type="evidence" value="ECO:0007669"/>
    <property type="project" value="UniProtKB-KW"/>
</dbReference>
<dbReference type="PANTHER" id="PTHR12526">
    <property type="entry name" value="GLYCOSYLTRANSFERASE"/>
    <property type="match status" value="1"/>
</dbReference>
<dbReference type="EC" id="2.4.-.-" evidence="4"/>
<evidence type="ECO:0000259" key="3">
    <source>
        <dbReference type="Pfam" id="PF00534"/>
    </source>
</evidence>
<dbReference type="InterPro" id="IPR001296">
    <property type="entry name" value="Glyco_trans_1"/>
</dbReference>
<accession>A0ABS7J8K4</accession>
<feature type="domain" description="Glycosyl transferase family 1" evidence="3">
    <location>
        <begin position="189"/>
        <end position="328"/>
    </location>
</feature>
<keyword evidence="5" id="KW-1185">Reference proteome</keyword>
<evidence type="ECO:0000256" key="2">
    <source>
        <dbReference type="ARBA" id="ARBA00022679"/>
    </source>
</evidence>
<protein>
    <submittedName>
        <fullName evidence="4">Glycosyltransferase</fullName>
        <ecNumber evidence="4">2.4.-.-</ecNumber>
    </submittedName>
</protein>
<dbReference type="RefSeq" id="WP_221559676.1">
    <property type="nucleotide sequence ID" value="NZ_JAIGNO010000011.1"/>
</dbReference>
<dbReference type="Gene3D" id="3.40.50.2000">
    <property type="entry name" value="Glycogen Phosphorylase B"/>
    <property type="match status" value="2"/>
</dbReference>
<keyword evidence="1 4" id="KW-0328">Glycosyltransferase</keyword>
<dbReference type="PANTHER" id="PTHR12526:SF510">
    <property type="entry name" value="D-INOSITOL 3-PHOSPHATE GLYCOSYLTRANSFERASE"/>
    <property type="match status" value="1"/>
</dbReference>
<keyword evidence="2 4" id="KW-0808">Transferase</keyword>
<evidence type="ECO:0000313" key="4">
    <source>
        <dbReference type="EMBL" id="MBX7483650.1"/>
    </source>
</evidence>
<evidence type="ECO:0000313" key="5">
    <source>
        <dbReference type="Proteomes" id="UP000755104"/>
    </source>
</evidence>
<dbReference type="Proteomes" id="UP000755104">
    <property type="component" value="Unassembled WGS sequence"/>
</dbReference>
<sequence length="358" mass="39124">MKILFVTGRAHFPQSVGGVQSSTDSSIRMLEGRGHSCAVACSLWGKGLFALRTRLKMKLSRRSYAKDEINGYSTYRAWNPVDHIVPIAREFGADVAVVQHQSTVPFVRALSNARIPVAVYLRNLEFSELEGDLRDLPRDVRYIANSRFTAGSYGKVFGIDATVLPPLVDAEKYRTDPTGKRVTMINPAREKGIDVFLTLAERCPDIPFTIVQGWGLPDDAAARIAAISRGADNVRLLPRTDDMRAVYAQARIVLAPSQWEEAWGRVASEAQVSGIPVIGSDRGGLPEAIGPGGLIVRHDAPAEEWEAALRSLWEDDGSWQRYSDAAKKHAARAEMAVSGHVDILHSVLEGALGAAGRR</sequence>
<reference evidence="4 5" key="1">
    <citation type="submission" date="2021-08" db="EMBL/GenBank/DDBJ databases">
        <title>Comparative Genomics Analysis of the Genus Qipengyuania Reveals Extensive Genetic Diversity and Metabolic Versatility, Including the Description of Fifteen Novel Species.</title>
        <authorList>
            <person name="Liu Y."/>
        </authorList>
    </citation>
    <scope>NUCLEOTIDE SEQUENCE [LARGE SCALE GENOMIC DNA]</scope>
    <source>
        <strain evidence="4 5">6D47A</strain>
    </source>
</reference>
<comment type="caution">
    <text evidence="4">The sequence shown here is derived from an EMBL/GenBank/DDBJ whole genome shotgun (WGS) entry which is preliminary data.</text>
</comment>
<dbReference type="Pfam" id="PF00534">
    <property type="entry name" value="Glycos_transf_1"/>
    <property type="match status" value="1"/>
</dbReference>
<dbReference type="SUPFAM" id="SSF53756">
    <property type="entry name" value="UDP-Glycosyltransferase/glycogen phosphorylase"/>
    <property type="match status" value="1"/>
</dbReference>
<gene>
    <name evidence="4" type="ORF">K3174_14030</name>
</gene>
<name>A0ABS7J8K4_9SPHN</name>
<organism evidence="4 5">
    <name type="scientific">Qipengyuania qiaonensis</name>
    <dbReference type="NCBI Taxonomy" id="2867240"/>
    <lineage>
        <taxon>Bacteria</taxon>
        <taxon>Pseudomonadati</taxon>
        <taxon>Pseudomonadota</taxon>
        <taxon>Alphaproteobacteria</taxon>
        <taxon>Sphingomonadales</taxon>
        <taxon>Erythrobacteraceae</taxon>
        <taxon>Qipengyuania</taxon>
    </lineage>
</organism>
<proteinExistence type="predicted"/>
<evidence type="ECO:0000256" key="1">
    <source>
        <dbReference type="ARBA" id="ARBA00022676"/>
    </source>
</evidence>
<dbReference type="EMBL" id="JAIGNO010000011">
    <property type="protein sequence ID" value="MBX7483650.1"/>
    <property type="molecule type" value="Genomic_DNA"/>
</dbReference>